<evidence type="ECO:0000259" key="23">
    <source>
        <dbReference type="PROSITE" id="PS51194"/>
    </source>
</evidence>
<dbReference type="InterPro" id="IPR003100">
    <property type="entry name" value="PAZ_dom"/>
</dbReference>
<dbReference type="Pfam" id="PF04851">
    <property type="entry name" value="ResIII"/>
    <property type="match status" value="1"/>
</dbReference>
<keyword evidence="26" id="KW-1185">Reference proteome</keyword>
<keyword evidence="4" id="KW-0930">Antiviral protein</keyword>
<keyword evidence="14" id="KW-0051">Antiviral defense</keyword>
<evidence type="ECO:0000256" key="6">
    <source>
        <dbReference type="ARBA" id="ARBA00022737"/>
    </source>
</evidence>
<keyword evidence="13 17" id="KW-0694">RNA-binding</keyword>
<dbReference type="PANTHER" id="PTHR14950">
    <property type="entry name" value="DICER-RELATED"/>
    <property type="match status" value="1"/>
</dbReference>
<comment type="caution">
    <text evidence="25">The sequence shown here is derived from an EMBL/GenBank/DDBJ whole genome shotgun (WGS) entry which is preliminary data.</text>
</comment>
<reference evidence="25 26" key="1">
    <citation type="submission" date="2024-02" db="EMBL/GenBank/DDBJ databases">
        <title>De novo assembly and annotation of 12 fungi associated with fruit tree decline syndrome in Ontario, Canada.</title>
        <authorList>
            <person name="Sulman M."/>
            <person name="Ellouze W."/>
            <person name="Ilyukhin E."/>
        </authorList>
    </citation>
    <scope>NUCLEOTIDE SEQUENCE [LARGE SCALE GENOMIC DNA]</scope>
    <source>
        <strain evidence="25 26">M42-189</strain>
    </source>
</reference>
<feature type="coiled-coil region" evidence="18">
    <location>
        <begin position="101"/>
        <end position="131"/>
    </location>
</feature>
<feature type="domain" description="RNase III" evidence="20">
    <location>
        <begin position="1289"/>
        <end position="1430"/>
    </location>
</feature>
<evidence type="ECO:0000256" key="18">
    <source>
        <dbReference type="SAM" id="Coils"/>
    </source>
</evidence>
<dbReference type="InterPro" id="IPR038248">
    <property type="entry name" value="Dicer_dimer_sf"/>
</dbReference>
<evidence type="ECO:0000256" key="1">
    <source>
        <dbReference type="ARBA" id="ARBA00001936"/>
    </source>
</evidence>
<feature type="domain" description="Helicase ATP-binding" evidence="22">
    <location>
        <begin position="148"/>
        <end position="331"/>
    </location>
</feature>
<dbReference type="PROSITE" id="PS51192">
    <property type="entry name" value="HELICASE_ATP_BIND_1"/>
    <property type="match status" value="1"/>
</dbReference>
<evidence type="ECO:0000256" key="11">
    <source>
        <dbReference type="ARBA" id="ARBA00022840"/>
    </source>
</evidence>
<evidence type="ECO:0000256" key="4">
    <source>
        <dbReference type="ARBA" id="ARBA00022721"/>
    </source>
</evidence>
<dbReference type="InterPro" id="IPR005034">
    <property type="entry name" value="Dicer_dimerisation"/>
</dbReference>
<dbReference type="SMART" id="SM00535">
    <property type="entry name" value="RIBOc"/>
    <property type="match status" value="1"/>
</dbReference>
<dbReference type="InterPro" id="IPR001650">
    <property type="entry name" value="Helicase_C-like"/>
</dbReference>
<keyword evidence="10" id="KW-0862">Zinc</keyword>
<evidence type="ECO:0000256" key="15">
    <source>
        <dbReference type="ARBA" id="ARBA00023211"/>
    </source>
</evidence>
<accession>A0ABR3R059</accession>
<evidence type="ECO:0000256" key="10">
    <source>
        <dbReference type="ARBA" id="ARBA00022833"/>
    </source>
</evidence>
<dbReference type="SMART" id="SM00487">
    <property type="entry name" value="DEXDc"/>
    <property type="match status" value="1"/>
</dbReference>
<evidence type="ECO:0000256" key="7">
    <source>
        <dbReference type="ARBA" id="ARBA00022741"/>
    </source>
</evidence>
<keyword evidence="9" id="KW-0347">Helicase</keyword>
<evidence type="ECO:0000259" key="21">
    <source>
        <dbReference type="PROSITE" id="PS50821"/>
    </source>
</evidence>
<keyword evidence="12" id="KW-0460">Magnesium</keyword>
<comment type="similarity">
    <text evidence="16 17">Belongs to the helicase family. Dicer subfamily.</text>
</comment>
<evidence type="ECO:0000256" key="12">
    <source>
        <dbReference type="ARBA" id="ARBA00022842"/>
    </source>
</evidence>
<evidence type="ECO:0000256" key="9">
    <source>
        <dbReference type="ARBA" id="ARBA00022806"/>
    </source>
</evidence>
<dbReference type="CDD" id="cd00593">
    <property type="entry name" value="RIBOc"/>
    <property type="match status" value="1"/>
</dbReference>
<feature type="domain" description="Dicer dsRNA-binding fold" evidence="24">
    <location>
        <begin position="668"/>
        <end position="768"/>
    </location>
</feature>
<dbReference type="Gene3D" id="3.40.50.300">
    <property type="entry name" value="P-loop containing nucleotide triphosphate hydrolases"/>
    <property type="match status" value="2"/>
</dbReference>
<dbReference type="InterPro" id="IPR056755">
    <property type="entry name" value="DSRM_2"/>
</dbReference>
<comment type="cofactor">
    <cofactor evidence="2">
        <name>Mg(2+)</name>
        <dbReference type="ChEBI" id="CHEBI:18420"/>
    </cofactor>
</comment>
<keyword evidence="11" id="KW-0067">ATP-binding</keyword>
<evidence type="ECO:0000256" key="5">
    <source>
        <dbReference type="ARBA" id="ARBA00022723"/>
    </source>
</evidence>
<evidence type="ECO:0000313" key="25">
    <source>
        <dbReference type="EMBL" id="KAL1597796.1"/>
    </source>
</evidence>
<feature type="domain" description="Helicase C-terminal" evidence="23">
    <location>
        <begin position="477"/>
        <end position="645"/>
    </location>
</feature>
<evidence type="ECO:0000256" key="2">
    <source>
        <dbReference type="ARBA" id="ARBA00001946"/>
    </source>
</evidence>
<evidence type="ECO:0000256" key="16">
    <source>
        <dbReference type="ARBA" id="ARBA00035116"/>
    </source>
</evidence>
<keyword evidence="18" id="KW-0175">Coiled coil</keyword>
<keyword evidence="8" id="KW-0378">Hydrolase</keyword>
<evidence type="ECO:0000256" key="13">
    <source>
        <dbReference type="ARBA" id="ARBA00022884"/>
    </source>
</evidence>
<gene>
    <name evidence="25" type="primary">dcl1</name>
    <name evidence="25" type="ORF">SLS60_008283</name>
</gene>
<comment type="cofactor">
    <cofactor evidence="1">
        <name>Mn(2+)</name>
        <dbReference type="ChEBI" id="CHEBI:29035"/>
    </cofactor>
</comment>
<keyword evidence="6" id="KW-0677">Repeat</keyword>
<protein>
    <recommendedName>
        <fullName evidence="3">Dicer-like protein 1</fullName>
    </recommendedName>
</protein>
<keyword evidence="15" id="KW-0464">Manganese</keyword>
<sequence>MTWGHYDPLQDEEYDSLNDSESWTSAPENVTGTHNAPLAELRFNHDDDSEDEVDAKLRNLQEVDEDPDSDIDKDGPSSHAPGTSKERRAAQNAIFRAFAIKKEEQITEKEVKEALQEIEDSKLSIKQLLKKQETSVNISNPRDYQTELFQRAKNDNIIAVLGTGSGKTHIATLLLRHILDLELDARKKGQLPKVSFFLVNSVNLVFQQSNVLDCGLGGHAVEGISGSMGPSLWNKQTWQKHFDKNMVIVCTAQVLVDCMMHSFINMTNINVLIFDEAHHAKSGHPYARLMKEYYFTVSDASQRPRVFGMTASPVDANTEIRDAAVQLEAMLDCKIATTSDITLAANAINKPTEEIARYSRLPGGYETKFHQELKARFGHMSVFAKLFNQSKRFASELGRWASDEYWNFAFTEAESRKREIREEYRFHKTFTNESVDRLNEQITQLQEAAEYVKNYNNGVPTVTAEDLSSKVLLLHWYLNEYYQRHGNNRCIVFVEQRQTARLLYHIFTHIGGPHLHGGILVGVSGSIGDFNVSLSKQVRTVSDFRKGELNCIFSTSVAEEGLDIPQCNLVARFDLYKTMIGYVQSRGRARHQNSRYLHMIEKDNAQQESLIFDAISAEQRMKTFCQGLSGDRLLDEPDVRLTDLLQAESNLPHYQDPTSGARLTYSSSLAILGYFVACLPRKNEQVDCQPTYVTARAVNADANGMRESGFQCEVILPETSPITFKTGKVHRKKALAKCSAAFEMCMELRKKGYLDENLLSTMKKAAPEKANAHLAVSEKKKNQYPMRVKPDIWDTGLGSTPEFLYLTIIDVDKGLDRPHQALGILTRMPLPQFPSFPIYLKDDRESNIVMVPLSNPLQVTTEALELFTRFFHHIYEDIFHKDFETDPTKMYYWQVPIRDIKAPVAQSTAPEHVIDMVQVRSVCSKPEHRWTPAMPSEELLAKYIVDRGAGGRRFYSIRVMPDMKPLDRVPDNVPAWKWNDNILDYSVSLWKKDRARRVWDVSQPVMQVEKIGHRRNWLAKVDTKDDEEVNEIKGDNITYLCPEPLRISALPVPFVAMCYVFPAIIHRMEDYLIAIEACQMFDLNIGPALALEATTKDSENSDEHGQEKINFKSGMGPNYERRDCFLKMATSISTFVQQPDENEFEFHVRRMQMLCNQNLFDTAVKETNLVEYIRTAAFSRRTWYPTLKLLKGKGAQAGTKADHHNQVIKHALGDKSVADVCEALIGAAFMQHNQRGQWNPQMWNEAVKAVTQLVKSDDHLMETWPDYYKSYQLPKYQLAEATAAQLDLAAKIEKQHPYHFKHPRLLRSAFIHSSQAFMWEHIPNYQRLEFLGDSLLDQAFIMHLWMTEHKTPMVSNHFLGAVCVKLGFHKHIRQNNAKLTSEICEYVTRIQEAESESEGAVDYWTAVDKAPKCLADVVEAYVGAIFVDSEFDFSVVQEFFDMHLKPFFLDMNIYDAFANQHPLTRLKKRLEDELGCREHRIATHTTEKALPHESDRVVAMLMIHDKVHFHGVSVSGRYAKVKVAGIALAALDGMPEYEFKRRYGCDCKELAPDGEGNE</sequence>
<dbReference type="InterPro" id="IPR000999">
    <property type="entry name" value="RNase_III_dom"/>
</dbReference>
<dbReference type="Pfam" id="PF00271">
    <property type="entry name" value="Helicase_C"/>
    <property type="match status" value="1"/>
</dbReference>
<dbReference type="PROSITE" id="PS51194">
    <property type="entry name" value="HELICASE_CTER"/>
    <property type="match status" value="1"/>
</dbReference>
<evidence type="ECO:0000256" key="14">
    <source>
        <dbReference type="ARBA" id="ARBA00023118"/>
    </source>
</evidence>
<dbReference type="Pfam" id="PF00636">
    <property type="entry name" value="Ribonuclease_3"/>
    <property type="match status" value="2"/>
</dbReference>
<dbReference type="EMBL" id="JAKJXO020000012">
    <property type="protein sequence ID" value="KAL1597796.1"/>
    <property type="molecule type" value="Genomic_DNA"/>
</dbReference>
<dbReference type="PROSITE" id="PS50821">
    <property type="entry name" value="PAZ"/>
    <property type="match status" value="1"/>
</dbReference>
<dbReference type="Gene3D" id="3.30.160.380">
    <property type="entry name" value="Dicer dimerisation domain"/>
    <property type="match status" value="1"/>
</dbReference>
<dbReference type="Gene3D" id="1.10.1520.10">
    <property type="entry name" value="Ribonuclease III domain"/>
    <property type="match status" value="2"/>
</dbReference>
<feature type="region of interest" description="Disordered" evidence="19">
    <location>
        <begin position="1"/>
        <end position="38"/>
    </location>
</feature>
<dbReference type="InterPro" id="IPR036389">
    <property type="entry name" value="RNase_III_sf"/>
</dbReference>
<dbReference type="SUPFAM" id="SSF69065">
    <property type="entry name" value="RNase III domain-like"/>
    <property type="match status" value="2"/>
</dbReference>
<evidence type="ECO:0000313" key="26">
    <source>
        <dbReference type="Proteomes" id="UP001521785"/>
    </source>
</evidence>
<evidence type="ECO:0000256" key="3">
    <source>
        <dbReference type="ARBA" id="ARBA00020797"/>
    </source>
</evidence>
<evidence type="ECO:0000256" key="19">
    <source>
        <dbReference type="SAM" id="MobiDB-lite"/>
    </source>
</evidence>
<feature type="domain" description="PAZ" evidence="21">
    <location>
        <begin position="912"/>
        <end position="1049"/>
    </location>
</feature>
<evidence type="ECO:0000259" key="24">
    <source>
        <dbReference type="PROSITE" id="PS51327"/>
    </source>
</evidence>
<dbReference type="SUPFAM" id="SSF52540">
    <property type="entry name" value="P-loop containing nucleoside triphosphate hydrolases"/>
    <property type="match status" value="2"/>
</dbReference>
<dbReference type="PANTHER" id="PTHR14950:SF62">
    <property type="entry name" value="DICER-LIKE PROTEIN 1"/>
    <property type="match status" value="1"/>
</dbReference>
<dbReference type="PROSITE" id="PS50142">
    <property type="entry name" value="RNASE_3_2"/>
    <property type="match status" value="1"/>
</dbReference>
<feature type="region of interest" description="Disordered" evidence="19">
    <location>
        <begin position="58"/>
        <end position="88"/>
    </location>
</feature>
<evidence type="ECO:0000259" key="20">
    <source>
        <dbReference type="PROSITE" id="PS50142"/>
    </source>
</evidence>
<dbReference type="Pfam" id="PF03368">
    <property type="entry name" value="Dicer_dimer"/>
    <property type="match status" value="1"/>
</dbReference>
<dbReference type="InterPro" id="IPR006935">
    <property type="entry name" value="Helicase/UvrB_N"/>
</dbReference>
<dbReference type="Proteomes" id="UP001521785">
    <property type="component" value="Unassembled WGS sequence"/>
</dbReference>
<evidence type="ECO:0000256" key="8">
    <source>
        <dbReference type="ARBA" id="ARBA00022801"/>
    </source>
</evidence>
<feature type="coiled-coil region" evidence="18">
    <location>
        <begin position="428"/>
        <end position="455"/>
    </location>
</feature>
<dbReference type="CDD" id="cd18034">
    <property type="entry name" value="DEXHc_dicer"/>
    <property type="match status" value="1"/>
</dbReference>
<keyword evidence="7" id="KW-0547">Nucleotide-binding</keyword>
<dbReference type="PROSITE" id="PS51327">
    <property type="entry name" value="DICER_DSRBF"/>
    <property type="match status" value="1"/>
</dbReference>
<feature type="compositionally biased region" description="Acidic residues" evidence="19">
    <location>
        <begin position="9"/>
        <end position="18"/>
    </location>
</feature>
<keyword evidence="5" id="KW-0479">Metal-binding</keyword>
<dbReference type="InterPro" id="IPR027417">
    <property type="entry name" value="P-loop_NTPase"/>
</dbReference>
<dbReference type="PROSITE" id="PS00517">
    <property type="entry name" value="RNASE_3_1"/>
    <property type="match status" value="1"/>
</dbReference>
<name>A0ABR3R059_9PLEO</name>
<dbReference type="Pfam" id="PF24995">
    <property type="entry name" value="DSRM_2"/>
    <property type="match status" value="1"/>
</dbReference>
<proteinExistence type="inferred from homology"/>
<dbReference type="InterPro" id="IPR014001">
    <property type="entry name" value="Helicase_ATP-bd"/>
</dbReference>
<organism evidence="25 26">
    <name type="scientific">Paraconiothyrium brasiliense</name>
    <dbReference type="NCBI Taxonomy" id="300254"/>
    <lineage>
        <taxon>Eukaryota</taxon>
        <taxon>Fungi</taxon>
        <taxon>Dikarya</taxon>
        <taxon>Ascomycota</taxon>
        <taxon>Pezizomycotina</taxon>
        <taxon>Dothideomycetes</taxon>
        <taxon>Pleosporomycetidae</taxon>
        <taxon>Pleosporales</taxon>
        <taxon>Massarineae</taxon>
        <taxon>Didymosphaeriaceae</taxon>
        <taxon>Paraconiothyrium</taxon>
    </lineage>
</organism>
<dbReference type="CDD" id="cd18802">
    <property type="entry name" value="SF2_C_dicer"/>
    <property type="match status" value="1"/>
</dbReference>
<evidence type="ECO:0000259" key="22">
    <source>
        <dbReference type="PROSITE" id="PS51192"/>
    </source>
</evidence>
<dbReference type="SMART" id="SM00490">
    <property type="entry name" value="HELICc"/>
    <property type="match status" value="1"/>
</dbReference>
<evidence type="ECO:0000256" key="17">
    <source>
        <dbReference type="PROSITE-ProRule" id="PRU00657"/>
    </source>
</evidence>
<feature type="compositionally biased region" description="Polar residues" evidence="19">
    <location>
        <begin position="19"/>
        <end position="34"/>
    </location>
</feature>